<dbReference type="PANTHER" id="PTHR37994">
    <property type="entry name" value="ARAE_2_N DOMAIN-CONTAINING PROTEIN-RELATED"/>
    <property type="match status" value="1"/>
</dbReference>
<accession>A0AAD7BWV7</accession>
<feature type="transmembrane region" description="Helical" evidence="6">
    <location>
        <begin position="190"/>
        <end position="212"/>
    </location>
</feature>
<feature type="domain" description="DUF2421" evidence="7">
    <location>
        <begin position="829"/>
        <end position="1049"/>
    </location>
</feature>
<name>A0AAD7BWV7_9AGAR</name>
<dbReference type="AlphaFoldDB" id="A0AAD7BWV7"/>
<dbReference type="InterPro" id="IPR018823">
    <property type="entry name" value="ArAE_2_N"/>
</dbReference>
<keyword evidence="11" id="KW-1185">Reference proteome</keyword>
<feature type="compositionally biased region" description="Pro residues" evidence="5">
    <location>
        <begin position="362"/>
        <end position="376"/>
    </location>
</feature>
<dbReference type="Pfam" id="PF10337">
    <property type="entry name" value="ArAE_2_N"/>
    <property type="match status" value="1"/>
</dbReference>
<sequence>MSGALPTTSRPAALRLRIETSEKSPGGSSSISPRSHSATPWFNKGWPSSLQWIPANFTWAKIKPTLRAAIAAWLSTILFLVPRVEVSALGSAAFLILMTSFMSPPNDPFMGVLERELTILLFVTATWGWSCLGIRLADLARVNRDPTVTLVDAVTGRYLEAAPTVIIGVFIFLGTVVISAIRARAVPSQIFACVLSCICLDILLTTAVLFPYPFYLACAVGRSIVVPISMHSAISLVCSVFIFPSTISSQFTTQLTLVLASLTKSFELHQSILKLDPYSAAFASMVSTNAASVAKSEASLAPLAASARLLKGDLVYSRFAPTDLIALQDVAKRMAVRAHGMTLYYQIIEPGRERFPVSTPATPAPASPVPSRPPSPVREHRDSVAEDSLPTTPTRKSRHSYFHNHHNHHNLLHNSLLHLSRKKHQNPVGVFESQRYLDLEAHLHHPDTEAHTKEIVGLLAESCTPLLKACQDSLIWTQDWLGYVRQGWISQLLAGAKERRALKQRMKELSFVRANLKKTLESFKEDKRHLVLEPWRSSFDLEHETEHEAWPHRHLFHCYVYQYHLMQVSTNLLTMLDSIHTLEEKHKDKQLWTPKFFNWSSSSEFVDDEEDPETIQGVPPAVDELDLGATGQRDPDALPPRNRLEWAMRKVYIAFSSLSSGNTLFAIKAALLTVILCLPSFLKSSATFAYENRFVWGIIMGQVTLSRFRGDTVFGLSSRVLSTFFGGLLGMVLWYMSAGSGSGSPYGLAAVCAVCFPLFFYGRLYWPGPPMRVIIFFVTTCLVIGYSYQDQNIKSPGNPGFGWEVAWRRFILVTAGVVAAGIFSLLPPSTTIRRYERTIMARTASEIGTMYCDIISYANSRREMDTKDIVTGLIAIRSKILRSMALKNNATYEFSLKGRWPAKRYQKTMELQLGLAYSLSHLMSTVEHMEPAWTRAFLRRTRFLDSDFQGEVLAVISMISTALRTGTALPQITPCPLLDRFANTHWEYGLNVIHKESEEDYGLPRELSLETLQNEQYLMFCVAVSSAYNIMSRLDRLMMTVKEIVGEQYHIHGAGIAIGTRRTGVPMGSRTTTMQYRPPQTV</sequence>
<dbReference type="EMBL" id="JARKIF010000008">
    <property type="protein sequence ID" value="KAJ7632836.1"/>
    <property type="molecule type" value="Genomic_DNA"/>
</dbReference>
<evidence type="ECO:0008006" key="12">
    <source>
        <dbReference type="Google" id="ProtNLM"/>
    </source>
</evidence>
<feature type="transmembrane region" description="Helical" evidence="6">
    <location>
        <begin position="224"/>
        <end position="243"/>
    </location>
</feature>
<comment type="subcellular location">
    <subcellularLocation>
        <location evidence="1">Membrane</location>
        <topology evidence="1">Multi-pass membrane protein</topology>
    </subcellularLocation>
</comment>
<evidence type="ECO:0000256" key="1">
    <source>
        <dbReference type="ARBA" id="ARBA00004141"/>
    </source>
</evidence>
<feature type="transmembrane region" description="Helical" evidence="6">
    <location>
        <begin position="743"/>
        <end position="761"/>
    </location>
</feature>
<evidence type="ECO:0000256" key="4">
    <source>
        <dbReference type="ARBA" id="ARBA00023136"/>
    </source>
</evidence>
<protein>
    <recommendedName>
        <fullName evidence="12">ER transporter 6TM N-terminal domain-containing protein</fullName>
    </recommendedName>
</protein>
<feature type="transmembrane region" description="Helical" evidence="6">
    <location>
        <begin position="720"/>
        <end position="737"/>
    </location>
</feature>
<feature type="transmembrane region" description="Helical" evidence="6">
    <location>
        <begin position="117"/>
        <end position="137"/>
    </location>
</feature>
<evidence type="ECO:0000259" key="8">
    <source>
        <dbReference type="Pfam" id="PF10337"/>
    </source>
</evidence>
<evidence type="ECO:0000256" key="3">
    <source>
        <dbReference type="ARBA" id="ARBA00022989"/>
    </source>
</evidence>
<proteinExistence type="predicted"/>
<dbReference type="GO" id="GO:0016020">
    <property type="term" value="C:membrane"/>
    <property type="evidence" value="ECO:0007669"/>
    <property type="project" value="UniProtKB-SubCell"/>
</dbReference>
<evidence type="ECO:0000259" key="9">
    <source>
        <dbReference type="Pfam" id="PF13515"/>
    </source>
</evidence>
<keyword evidence="3 6" id="KW-1133">Transmembrane helix</keyword>
<evidence type="ECO:0000313" key="10">
    <source>
        <dbReference type="EMBL" id="KAJ7632836.1"/>
    </source>
</evidence>
<dbReference type="InterPro" id="IPR018820">
    <property type="entry name" value="BRE4-related_DUF2421"/>
</dbReference>
<reference evidence="10" key="1">
    <citation type="submission" date="2023-03" db="EMBL/GenBank/DDBJ databases">
        <title>Massive genome expansion in bonnet fungi (Mycena s.s.) driven by repeated elements and novel gene families across ecological guilds.</title>
        <authorList>
            <consortium name="Lawrence Berkeley National Laboratory"/>
            <person name="Harder C.B."/>
            <person name="Miyauchi S."/>
            <person name="Viragh M."/>
            <person name="Kuo A."/>
            <person name="Thoen E."/>
            <person name="Andreopoulos B."/>
            <person name="Lu D."/>
            <person name="Skrede I."/>
            <person name="Drula E."/>
            <person name="Henrissat B."/>
            <person name="Morin E."/>
            <person name="Kohler A."/>
            <person name="Barry K."/>
            <person name="LaButti K."/>
            <person name="Morin E."/>
            <person name="Salamov A."/>
            <person name="Lipzen A."/>
            <person name="Mereny Z."/>
            <person name="Hegedus B."/>
            <person name="Baldrian P."/>
            <person name="Stursova M."/>
            <person name="Weitz H."/>
            <person name="Taylor A."/>
            <person name="Grigoriev I.V."/>
            <person name="Nagy L.G."/>
            <person name="Martin F."/>
            <person name="Kauserud H."/>
        </authorList>
    </citation>
    <scope>NUCLEOTIDE SEQUENCE</scope>
    <source>
        <strain evidence="10">9284</strain>
    </source>
</reference>
<keyword evidence="4 6" id="KW-0472">Membrane</keyword>
<comment type="caution">
    <text evidence="10">The sequence shown here is derived from an EMBL/GenBank/DDBJ whole genome shotgun (WGS) entry which is preliminary data.</text>
</comment>
<dbReference type="Proteomes" id="UP001221142">
    <property type="component" value="Unassembled WGS sequence"/>
</dbReference>
<feature type="transmembrane region" description="Helical" evidence="6">
    <location>
        <begin position="157"/>
        <end position="178"/>
    </location>
</feature>
<evidence type="ECO:0000256" key="6">
    <source>
        <dbReference type="SAM" id="Phobius"/>
    </source>
</evidence>
<evidence type="ECO:0000259" key="7">
    <source>
        <dbReference type="Pfam" id="PF10334"/>
    </source>
</evidence>
<dbReference type="Pfam" id="PF13515">
    <property type="entry name" value="FUSC_2"/>
    <property type="match status" value="1"/>
</dbReference>
<dbReference type="Pfam" id="PF10334">
    <property type="entry name" value="BRE4"/>
    <property type="match status" value="1"/>
</dbReference>
<feature type="region of interest" description="Disordered" evidence="5">
    <location>
        <begin position="356"/>
        <end position="401"/>
    </location>
</feature>
<feature type="domain" description="Putative ER transporter 6TM N-terminal" evidence="8">
    <location>
        <begin position="51"/>
        <end position="529"/>
    </location>
</feature>
<keyword evidence="2 6" id="KW-0812">Transmembrane</keyword>
<evidence type="ECO:0000313" key="11">
    <source>
        <dbReference type="Proteomes" id="UP001221142"/>
    </source>
</evidence>
<organism evidence="10 11">
    <name type="scientific">Roridomyces roridus</name>
    <dbReference type="NCBI Taxonomy" id="1738132"/>
    <lineage>
        <taxon>Eukaryota</taxon>
        <taxon>Fungi</taxon>
        <taxon>Dikarya</taxon>
        <taxon>Basidiomycota</taxon>
        <taxon>Agaricomycotina</taxon>
        <taxon>Agaricomycetes</taxon>
        <taxon>Agaricomycetidae</taxon>
        <taxon>Agaricales</taxon>
        <taxon>Marasmiineae</taxon>
        <taxon>Mycenaceae</taxon>
        <taxon>Roridomyces</taxon>
    </lineage>
</organism>
<dbReference type="InterPro" id="IPR049453">
    <property type="entry name" value="Memb_transporter_dom"/>
</dbReference>
<feature type="transmembrane region" description="Helical" evidence="6">
    <location>
        <begin position="651"/>
        <end position="681"/>
    </location>
</feature>
<feature type="domain" description="Integral membrane bound transporter" evidence="9">
    <location>
        <begin position="692"/>
        <end position="820"/>
    </location>
</feature>
<dbReference type="PANTHER" id="PTHR37994:SF1">
    <property type="entry name" value="ER TRANSPORTER 6TM N-TERMINAL DOMAIN-CONTAINING PROTEIN"/>
    <property type="match status" value="1"/>
</dbReference>
<feature type="transmembrane region" description="Helical" evidence="6">
    <location>
        <begin position="809"/>
        <end position="827"/>
    </location>
</feature>
<evidence type="ECO:0000256" key="2">
    <source>
        <dbReference type="ARBA" id="ARBA00022692"/>
    </source>
</evidence>
<feature type="transmembrane region" description="Helical" evidence="6">
    <location>
        <begin position="773"/>
        <end position="789"/>
    </location>
</feature>
<evidence type="ECO:0000256" key="5">
    <source>
        <dbReference type="SAM" id="MobiDB-lite"/>
    </source>
</evidence>
<gene>
    <name evidence="10" type="ORF">FB45DRAFT_744966</name>
</gene>